<name>A0AAD5DKL5_9CHLO</name>
<dbReference type="AlphaFoldDB" id="A0AAD5DKL5"/>
<dbReference type="PROSITE" id="PS51192">
    <property type="entry name" value="HELICASE_ATP_BIND_1"/>
    <property type="match status" value="1"/>
</dbReference>
<proteinExistence type="inferred from homology"/>
<dbReference type="EMBL" id="JADXDR010000135">
    <property type="protein sequence ID" value="KAI7838138.1"/>
    <property type="molecule type" value="Genomic_DNA"/>
</dbReference>
<evidence type="ECO:0000313" key="12">
    <source>
        <dbReference type="Proteomes" id="UP001205105"/>
    </source>
</evidence>
<evidence type="ECO:0000313" key="11">
    <source>
        <dbReference type="EMBL" id="KAI7838138.1"/>
    </source>
</evidence>
<evidence type="ECO:0000259" key="8">
    <source>
        <dbReference type="PROSITE" id="PS51192"/>
    </source>
</evidence>
<dbReference type="InterPro" id="IPR001650">
    <property type="entry name" value="Helicase_C-like"/>
</dbReference>
<dbReference type="GO" id="GO:0003676">
    <property type="term" value="F:nucleic acid binding"/>
    <property type="evidence" value="ECO:0007669"/>
    <property type="project" value="InterPro"/>
</dbReference>
<keyword evidence="4" id="KW-0347">Helicase</keyword>
<dbReference type="Gene3D" id="2.60.40.420">
    <property type="entry name" value="Cupredoxins - blue copper proteins"/>
    <property type="match status" value="3"/>
</dbReference>
<organism evidence="11 12">
    <name type="scientific">Chlorella ohadii</name>
    <dbReference type="NCBI Taxonomy" id="2649997"/>
    <lineage>
        <taxon>Eukaryota</taxon>
        <taxon>Viridiplantae</taxon>
        <taxon>Chlorophyta</taxon>
        <taxon>core chlorophytes</taxon>
        <taxon>Trebouxiophyceae</taxon>
        <taxon>Chlorellales</taxon>
        <taxon>Chlorellaceae</taxon>
        <taxon>Chlorella clade</taxon>
        <taxon>Chlorella</taxon>
    </lineage>
</organism>
<evidence type="ECO:0000256" key="7">
    <source>
        <dbReference type="SAM" id="MobiDB-lite"/>
    </source>
</evidence>
<evidence type="ECO:0000256" key="3">
    <source>
        <dbReference type="ARBA" id="ARBA00022801"/>
    </source>
</evidence>
<dbReference type="InterPro" id="IPR050079">
    <property type="entry name" value="DEAD_box_RNA_helicase"/>
</dbReference>
<evidence type="ECO:0008006" key="13">
    <source>
        <dbReference type="Google" id="ProtNLM"/>
    </source>
</evidence>
<keyword evidence="3" id="KW-0378">Hydrolase</keyword>
<dbReference type="CDD" id="cd18787">
    <property type="entry name" value="SF2_C_DEAD"/>
    <property type="match status" value="1"/>
</dbReference>
<keyword evidence="2" id="KW-0547">Nucleotide-binding</keyword>
<evidence type="ECO:0000256" key="1">
    <source>
        <dbReference type="ARBA" id="ARBA00010609"/>
    </source>
</evidence>
<dbReference type="Pfam" id="PF00270">
    <property type="entry name" value="DEAD"/>
    <property type="match status" value="1"/>
</dbReference>
<evidence type="ECO:0000256" key="6">
    <source>
        <dbReference type="PROSITE-ProRule" id="PRU00552"/>
    </source>
</evidence>
<comment type="similarity">
    <text evidence="1">Belongs to the multicopper oxidase family.</text>
</comment>
<dbReference type="GO" id="GO:0016491">
    <property type="term" value="F:oxidoreductase activity"/>
    <property type="evidence" value="ECO:0007669"/>
    <property type="project" value="InterPro"/>
</dbReference>
<evidence type="ECO:0000256" key="4">
    <source>
        <dbReference type="ARBA" id="ARBA00022806"/>
    </source>
</evidence>
<evidence type="ECO:0000256" key="2">
    <source>
        <dbReference type="ARBA" id="ARBA00022741"/>
    </source>
</evidence>
<dbReference type="PANTHER" id="PTHR47959:SF24">
    <property type="entry name" value="ATP-DEPENDENT RNA HELICASE"/>
    <property type="match status" value="1"/>
</dbReference>
<dbReference type="SUPFAM" id="SSF52540">
    <property type="entry name" value="P-loop containing nucleoside triphosphate hydrolases"/>
    <property type="match status" value="1"/>
</dbReference>
<dbReference type="SMART" id="SM00490">
    <property type="entry name" value="HELICc"/>
    <property type="match status" value="1"/>
</dbReference>
<dbReference type="CDD" id="cd17955">
    <property type="entry name" value="DEADc_DDX49"/>
    <property type="match status" value="1"/>
</dbReference>
<dbReference type="PROSITE" id="PS51194">
    <property type="entry name" value="HELICASE_CTER"/>
    <property type="match status" value="1"/>
</dbReference>
<dbReference type="SUPFAM" id="SSF49503">
    <property type="entry name" value="Cupredoxins"/>
    <property type="match status" value="3"/>
</dbReference>
<dbReference type="Pfam" id="PF00271">
    <property type="entry name" value="Helicase_C"/>
    <property type="match status" value="1"/>
</dbReference>
<dbReference type="InterPro" id="IPR014014">
    <property type="entry name" value="RNA_helicase_DEAD_Q_motif"/>
</dbReference>
<feature type="domain" description="DEAD-box RNA helicase Q" evidence="10">
    <location>
        <begin position="751"/>
        <end position="779"/>
    </location>
</feature>
<keyword evidence="5" id="KW-0067">ATP-binding</keyword>
<dbReference type="InterPro" id="IPR027417">
    <property type="entry name" value="P-loop_NTPase"/>
</dbReference>
<keyword evidence="12" id="KW-1185">Reference proteome</keyword>
<accession>A0AAD5DKL5</accession>
<feature type="region of interest" description="Disordered" evidence="7">
    <location>
        <begin position="677"/>
        <end position="713"/>
    </location>
</feature>
<dbReference type="PROSITE" id="PS51195">
    <property type="entry name" value="Q_MOTIF"/>
    <property type="match status" value="1"/>
</dbReference>
<dbReference type="PANTHER" id="PTHR47959">
    <property type="entry name" value="ATP-DEPENDENT RNA HELICASE RHLE-RELATED"/>
    <property type="match status" value="1"/>
</dbReference>
<feature type="domain" description="Helicase C-terminal" evidence="9">
    <location>
        <begin position="1011"/>
        <end position="1158"/>
    </location>
</feature>
<gene>
    <name evidence="11" type="ORF">COHA_008069</name>
</gene>
<dbReference type="InterPro" id="IPR014001">
    <property type="entry name" value="Helicase_ATP-bd"/>
</dbReference>
<feature type="region of interest" description="Disordered" evidence="7">
    <location>
        <begin position="625"/>
        <end position="652"/>
    </location>
</feature>
<dbReference type="GO" id="GO:0003724">
    <property type="term" value="F:RNA helicase activity"/>
    <property type="evidence" value="ECO:0007669"/>
    <property type="project" value="InterPro"/>
</dbReference>
<dbReference type="InterPro" id="IPR001117">
    <property type="entry name" value="Cu-oxidase_2nd"/>
</dbReference>
<dbReference type="Pfam" id="PF07731">
    <property type="entry name" value="Cu-oxidase_2"/>
    <property type="match status" value="1"/>
</dbReference>
<dbReference type="GO" id="GO:0016787">
    <property type="term" value="F:hydrolase activity"/>
    <property type="evidence" value="ECO:0007669"/>
    <property type="project" value="UniProtKB-KW"/>
</dbReference>
<dbReference type="GO" id="GO:0005507">
    <property type="term" value="F:copper ion binding"/>
    <property type="evidence" value="ECO:0007669"/>
    <property type="project" value="InterPro"/>
</dbReference>
<dbReference type="Proteomes" id="UP001205105">
    <property type="component" value="Unassembled WGS sequence"/>
</dbReference>
<evidence type="ECO:0000259" key="10">
    <source>
        <dbReference type="PROSITE" id="PS51195"/>
    </source>
</evidence>
<dbReference type="InterPro" id="IPR000629">
    <property type="entry name" value="RNA-helicase_DEAD-box_CS"/>
</dbReference>
<sequence length="1206" mass="129911">MAVGYADAPVVQFPGPGTNLKDLPGAAALNPRKRVTSLELSMVPAVVEGPTGSNGQLLRFANSFYRNDKTEETFMFGPTIRARAGDRLSVRLRNELVQPEQLAGYAHRGEENGFHGPMDANLHTHGLHDAPGMQAQTVPVEYTGQDNIFVTIPAKPNISAEAQELDYVFNIPEDHLPGLHWAHPHKHGATMLQTITSSFAIVVEDNHDKWLPKDNGCGEMRVALSNAEDVLLHMELMAFGDPQPPPFPVPGQWATDLDDTNVQVYSALAAPTNPLCCGGTPGTRDANSLALSGNLSTSNFMLVNGGWQPVLDMSAGQWQRWRVLHAGVKTFVAMQIVQQNSTQPADCEMQLVAKDGVYMPRIPRKVDTIVLPSGARGELLVRCNKAGTYTVTAAPDPHPFGANFRHGFELRQPVMWTLNVTDNKGKADADLKEKACTPLRPSYAPDLRDAALASAGAQDKLRSEYVSFVGGGPSNWTAPSFSCTVNGKNFSYPDPEPLMIPVGQVTEWKFMGLTGHPVHLHVAPFQVTNMSTAALKPNTTYTNWFEEGDFADTLMLPMVVATAPISLRVQPGSMSGYSVMHCHLLNHEDMGCMKVVKFGCPGEADPQPLYCEVPNAVPATLRAAEPGPEDQQQGPTASPELAPAPAPSAARAASLHAATLSYNSAAMSDQEGVQLFSSKPKAKKRRLAHPAPAPDAAEQRLAASEAPLEAAEPAAAALAPGDQQLEAAEPAAAALAPGDQQLEAAEPGEEATFRQLGLSEWLDRVCASLGMQAPTAVQRGTIPAVLSGRDVIGVAHTGSGKTAAFALPILQKLAKDPYGVFALVLTPTRELAFQLADQFRALGAGMSLKDCVVVGGLDMQQQAKELSRRPHVVIATPGRLRALLEMDADLARGFSRARFLVLDEADRLLEPSFESELAVVLQVLPAQRQTLLFSATMTRTLTELQSQLLTDAYHFQAYEGLQTAQKLRQEYLFIPAKASRAAACCALACGWLLRLASADCPTCRWHVKEVYLAHLLGQLEELQCRSAIIFTGTCKGCHLLSVLLEELGIAAAALHSHKPQRARLAALDRFKSGAVPVLLATDVASRGLDIPTVDLVINYDLPQLARDYVHRVGRTARAGRRGWSLSFVTQYDIELVQQIEALIGQQLDKYELEEAEVLKGITKVYSAKRAAALRVAEEEARGYGGGAAAATAAARKKKQRQKAAAA</sequence>
<feature type="region of interest" description="Disordered" evidence="7">
    <location>
        <begin position="109"/>
        <end position="131"/>
    </location>
</feature>
<dbReference type="SMART" id="SM00487">
    <property type="entry name" value="DEXDc"/>
    <property type="match status" value="1"/>
</dbReference>
<dbReference type="InterPro" id="IPR011706">
    <property type="entry name" value="Cu-oxidase_C"/>
</dbReference>
<feature type="compositionally biased region" description="Low complexity" evidence="7">
    <location>
        <begin position="637"/>
        <end position="652"/>
    </location>
</feature>
<feature type="compositionally biased region" description="Low complexity" evidence="7">
    <location>
        <begin position="701"/>
        <end position="713"/>
    </location>
</feature>
<dbReference type="Gene3D" id="3.40.50.300">
    <property type="entry name" value="P-loop containing nucleotide triphosphate hydrolases"/>
    <property type="match status" value="2"/>
</dbReference>
<evidence type="ECO:0000256" key="5">
    <source>
        <dbReference type="ARBA" id="ARBA00022840"/>
    </source>
</evidence>
<dbReference type="Pfam" id="PF00394">
    <property type="entry name" value="Cu-oxidase"/>
    <property type="match status" value="1"/>
</dbReference>
<dbReference type="GO" id="GO:0005829">
    <property type="term" value="C:cytosol"/>
    <property type="evidence" value="ECO:0007669"/>
    <property type="project" value="TreeGrafter"/>
</dbReference>
<feature type="short sequence motif" description="Q motif" evidence="6">
    <location>
        <begin position="751"/>
        <end position="779"/>
    </location>
</feature>
<dbReference type="PROSITE" id="PS00039">
    <property type="entry name" value="DEAD_ATP_HELICASE"/>
    <property type="match status" value="1"/>
</dbReference>
<comment type="caution">
    <text evidence="11">The sequence shown here is derived from an EMBL/GenBank/DDBJ whole genome shotgun (WGS) entry which is preliminary data.</text>
</comment>
<dbReference type="GO" id="GO:0005524">
    <property type="term" value="F:ATP binding"/>
    <property type="evidence" value="ECO:0007669"/>
    <property type="project" value="UniProtKB-KW"/>
</dbReference>
<feature type="domain" description="Helicase ATP-binding" evidence="8">
    <location>
        <begin position="782"/>
        <end position="955"/>
    </location>
</feature>
<dbReference type="InterPro" id="IPR008972">
    <property type="entry name" value="Cupredoxin"/>
</dbReference>
<dbReference type="InterPro" id="IPR011545">
    <property type="entry name" value="DEAD/DEAH_box_helicase_dom"/>
</dbReference>
<reference evidence="11" key="1">
    <citation type="submission" date="2020-11" db="EMBL/GenBank/DDBJ databases">
        <title>Chlorella ohadii genome sequencing and assembly.</title>
        <authorList>
            <person name="Murik O."/>
            <person name="Treves H."/>
            <person name="Kedem I."/>
            <person name="Shotland Y."/>
            <person name="Kaplan A."/>
        </authorList>
    </citation>
    <scope>NUCLEOTIDE SEQUENCE</scope>
    <source>
        <strain evidence="11">1</strain>
    </source>
</reference>
<evidence type="ECO:0000259" key="9">
    <source>
        <dbReference type="PROSITE" id="PS51194"/>
    </source>
</evidence>
<protein>
    <recommendedName>
        <fullName evidence="13">RNA helicase</fullName>
    </recommendedName>
</protein>